<dbReference type="AlphaFoldDB" id="A0AAC8YZI9"/>
<keyword evidence="3" id="KW-1185">Reference proteome</keyword>
<dbReference type="Proteomes" id="UP000076088">
    <property type="component" value="Chromosome"/>
</dbReference>
<gene>
    <name evidence="2" type="ORF">ATM17_08655</name>
</gene>
<feature type="domain" description="Fe2OG dioxygenase" evidence="1">
    <location>
        <begin position="104"/>
        <end position="195"/>
    </location>
</feature>
<dbReference type="RefSeq" id="WP_054727850.1">
    <property type="nucleotide sequence ID" value="NZ_CP009429.1"/>
</dbReference>
<dbReference type="EMBL" id="CP013344">
    <property type="protein sequence ID" value="AMU89106.1"/>
    <property type="molecule type" value="Genomic_DNA"/>
</dbReference>
<dbReference type="PANTHER" id="PTHR12463:SF1">
    <property type="entry name" value="2-OXOGLUTARATE AND FE-DEPENDENT OXYGENASE FAMILY PROTEIN"/>
    <property type="match status" value="1"/>
</dbReference>
<name>A0AAC8YZI9_SPHMC</name>
<proteinExistence type="predicted"/>
<reference evidence="3" key="1">
    <citation type="submission" date="2015-11" db="EMBL/GenBank/DDBJ databases">
        <title>Complete genome sequence of a polyethylene-glycol degrader Sphingopyxis macrogoltabida 203N (NBRC 111659).</title>
        <authorList>
            <person name="Yoshiyuki O."/>
            <person name="Shouta N."/>
            <person name="Nagata Y."/>
            <person name="Numata M."/>
            <person name="Tsuchikane K."/>
            <person name="Hosoyama A."/>
            <person name="Yamazoe A."/>
            <person name="Tsuda M."/>
            <person name="Fujita N."/>
            <person name="Kawai F."/>
        </authorList>
    </citation>
    <scope>NUCLEOTIDE SEQUENCE [LARGE SCALE GENOMIC DNA]</scope>
    <source>
        <strain evidence="3">203N</strain>
    </source>
</reference>
<dbReference type="GO" id="GO:0070988">
    <property type="term" value="P:demethylation"/>
    <property type="evidence" value="ECO:0007669"/>
    <property type="project" value="InterPro"/>
</dbReference>
<evidence type="ECO:0000259" key="1">
    <source>
        <dbReference type="PROSITE" id="PS51471"/>
    </source>
</evidence>
<accession>A0AAC8YZI9</accession>
<dbReference type="InterPro" id="IPR032857">
    <property type="entry name" value="ALKBH4"/>
</dbReference>
<dbReference type="PROSITE" id="PS51471">
    <property type="entry name" value="FE2OG_OXY"/>
    <property type="match status" value="1"/>
</dbReference>
<reference evidence="2 3" key="2">
    <citation type="journal article" date="2016" name="Genome Announc.">
        <title>Complete Genome Sequence of Sphingopyxis macrogoltabida Strain 203N (NBRC 111659), a Polyethylene Glycol Degrader.</title>
        <authorList>
            <person name="Ohtsubo Y."/>
            <person name="Nonoyama S."/>
            <person name="Nagata Y."/>
            <person name="Numata M."/>
            <person name="Tsuchikane K."/>
            <person name="Hosoyama A."/>
            <person name="Yamazoe A."/>
            <person name="Tsuda M."/>
            <person name="Fujita N."/>
            <person name="Kawai F."/>
        </authorList>
    </citation>
    <scope>NUCLEOTIDE SEQUENCE [LARGE SCALE GENOMIC DNA]</scope>
    <source>
        <strain evidence="2 3">203N</strain>
    </source>
</reference>
<dbReference type="InterPro" id="IPR027450">
    <property type="entry name" value="AlkB-like"/>
</dbReference>
<dbReference type="Gene3D" id="2.60.120.590">
    <property type="entry name" value="Alpha-ketoglutarate-dependent dioxygenase AlkB-like"/>
    <property type="match status" value="1"/>
</dbReference>
<dbReference type="PANTHER" id="PTHR12463">
    <property type="entry name" value="OXYGENASE-RELATED"/>
    <property type="match status" value="1"/>
</dbReference>
<dbReference type="SUPFAM" id="SSF51197">
    <property type="entry name" value="Clavaminate synthase-like"/>
    <property type="match status" value="1"/>
</dbReference>
<evidence type="ECO:0000313" key="3">
    <source>
        <dbReference type="Proteomes" id="UP000076088"/>
    </source>
</evidence>
<protein>
    <submittedName>
        <fullName evidence="2">2OG-Fe(II) oxygenase</fullName>
    </submittedName>
</protein>
<evidence type="ECO:0000313" key="2">
    <source>
        <dbReference type="EMBL" id="AMU89106.1"/>
    </source>
</evidence>
<dbReference type="InterPro" id="IPR037151">
    <property type="entry name" value="AlkB-like_sf"/>
</dbReference>
<organism evidence="2 3">
    <name type="scientific">Sphingopyxis macrogoltabida</name>
    <name type="common">Sphingomonas macrogoltabidus</name>
    <dbReference type="NCBI Taxonomy" id="33050"/>
    <lineage>
        <taxon>Bacteria</taxon>
        <taxon>Pseudomonadati</taxon>
        <taxon>Pseudomonadota</taxon>
        <taxon>Alphaproteobacteria</taxon>
        <taxon>Sphingomonadales</taxon>
        <taxon>Sphingomonadaceae</taxon>
        <taxon>Sphingopyxis</taxon>
    </lineage>
</organism>
<dbReference type="Pfam" id="PF13532">
    <property type="entry name" value="2OG-FeII_Oxy_2"/>
    <property type="match status" value="1"/>
</dbReference>
<dbReference type="KEGG" id="smaz:LH19_11180"/>
<dbReference type="InterPro" id="IPR005123">
    <property type="entry name" value="Oxoglu/Fe-dep_dioxygenase_dom"/>
</dbReference>
<sequence length="196" mass="21750">MKHGPVSKSAAAQADLFGHARLPGLEAAEAFVTEAEEAALIAHIEHAGLEAFKFQQWEGKRRTRSFGWSYDFQTGVFARAAPIPDWLAPMAARAERFAGLPPGALAQALLISYGPGAGIGWHKDRPVFEHVVGISLGAEATMRFRRRRHDKFDRFALPLAPRSIYHLAGEARRGWEHSIAPIEEARWSITFRSLAR</sequence>
<dbReference type="GO" id="GO:0032451">
    <property type="term" value="F:demethylase activity"/>
    <property type="evidence" value="ECO:0007669"/>
    <property type="project" value="TreeGrafter"/>
</dbReference>
<dbReference type="GO" id="GO:0016491">
    <property type="term" value="F:oxidoreductase activity"/>
    <property type="evidence" value="ECO:0007669"/>
    <property type="project" value="TreeGrafter"/>
</dbReference>